<comment type="caution">
    <text evidence="11">The sequence shown here is derived from an EMBL/GenBank/DDBJ whole genome shotgun (WGS) entry which is preliminary data.</text>
</comment>
<evidence type="ECO:0000313" key="11">
    <source>
        <dbReference type="EMBL" id="NXU18414.1"/>
    </source>
</evidence>
<feature type="domain" description="SHSP" evidence="10">
    <location>
        <begin position="22"/>
        <end position="70"/>
    </location>
</feature>
<accession>A0A7L3IMQ0</accession>
<dbReference type="GO" id="GO:0031514">
    <property type="term" value="C:motile cilium"/>
    <property type="evidence" value="ECO:0007669"/>
    <property type="project" value="UniProtKB-SubCell"/>
</dbReference>
<dbReference type="GO" id="GO:0030154">
    <property type="term" value="P:cell differentiation"/>
    <property type="evidence" value="ECO:0007669"/>
    <property type="project" value="UniProtKB-KW"/>
</dbReference>
<dbReference type="AlphaFoldDB" id="A0A7L3IMQ0"/>
<keyword evidence="6" id="KW-0221">Differentiation</keyword>
<evidence type="ECO:0000256" key="3">
    <source>
        <dbReference type="ARBA" id="ARBA00004300"/>
    </source>
</evidence>
<comment type="function">
    <text evidence="1">Component of the outer dense fibers (ODF) of spermatozoa. ODF are filamentous structures located on the outside of the axoneme in the midpiece and principal piece of the mammalian sperm tail and may help to maintain the passive elastic structures and elastic recoil of the sperm tail.</text>
</comment>
<feature type="non-terminal residue" evidence="11">
    <location>
        <position position="81"/>
    </location>
</feature>
<dbReference type="SUPFAM" id="SSF49764">
    <property type="entry name" value="HSP20-like chaperones"/>
    <property type="match status" value="1"/>
</dbReference>
<evidence type="ECO:0000256" key="2">
    <source>
        <dbReference type="ARBA" id="ARBA00004230"/>
    </source>
</evidence>
<dbReference type="InterPro" id="IPR008978">
    <property type="entry name" value="HSP20-like_chaperone"/>
</dbReference>
<evidence type="ECO:0000256" key="7">
    <source>
        <dbReference type="ARBA" id="ARBA00022846"/>
    </source>
</evidence>
<keyword evidence="7" id="KW-0282">Flagellum</keyword>
<dbReference type="Proteomes" id="UP000570592">
    <property type="component" value="Unassembled WGS sequence"/>
</dbReference>
<keyword evidence="5" id="KW-0217">Developmental protein</keyword>
<sequence>SRMKRLAMTLNSCWDQNCLALVDTKGFDPRDVTVSVKDGKVTVSAEHTEEHSTALAKTSNYRRYKKEISLRLGEEKMTYSL</sequence>
<dbReference type="GO" id="GO:0007283">
    <property type="term" value="P:spermatogenesis"/>
    <property type="evidence" value="ECO:0007669"/>
    <property type="project" value="UniProtKB-KW"/>
</dbReference>
<keyword evidence="8" id="KW-0744">Spermatogenesis</keyword>
<dbReference type="InterPro" id="IPR002068">
    <property type="entry name" value="A-crystallin/Hsp20_dom"/>
</dbReference>
<organism evidence="11 12">
    <name type="scientific">Pardalotus punctatus</name>
    <name type="common">spotted pardalote</name>
    <dbReference type="NCBI Taxonomy" id="254575"/>
    <lineage>
        <taxon>Eukaryota</taxon>
        <taxon>Metazoa</taxon>
        <taxon>Chordata</taxon>
        <taxon>Craniata</taxon>
        <taxon>Vertebrata</taxon>
        <taxon>Euteleostomi</taxon>
        <taxon>Archelosauria</taxon>
        <taxon>Archosauria</taxon>
        <taxon>Dinosauria</taxon>
        <taxon>Saurischia</taxon>
        <taxon>Theropoda</taxon>
        <taxon>Coelurosauria</taxon>
        <taxon>Aves</taxon>
        <taxon>Neognathae</taxon>
        <taxon>Neoaves</taxon>
        <taxon>Telluraves</taxon>
        <taxon>Australaves</taxon>
        <taxon>Passeriformes</taxon>
        <taxon>Meliphagoidea</taxon>
        <taxon>Pardalotidae</taxon>
        <taxon>Pardalotus</taxon>
    </lineage>
</organism>
<feature type="non-terminal residue" evidence="11">
    <location>
        <position position="1"/>
    </location>
</feature>
<dbReference type="Pfam" id="PF00011">
    <property type="entry name" value="HSP20"/>
    <property type="match status" value="1"/>
</dbReference>
<dbReference type="Gene3D" id="2.60.40.790">
    <property type="match status" value="1"/>
</dbReference>
<dbReference type="GO" id="GO:0099513">
    <property type="term" value="C:polymeric cytoskeletal fiber"/>
    <property type="evidence" value="ECO:0007669"/>
    <property type="project" value="InterPro"/>
</dbReference>
<evidence type="ECO:0000259" key="10">
    <source>
        <dbReference type="Pfam" id="PF00011"/>
    </source>
</evidence>
<gene>
    <name evidence="11" type="primary">Odf1</name>
    <name evidence="11" type="ORF">PARPUN_R06587</name>
</gene>
<name>A0A7L3IMQ0_9PASS</name>
<keyword evidence="12" id="KW-1185">Reference proteome</keyword>
<protein>
    <recommendedName>
        <fullName evidence="4">Outer dense fiber protein 1</fullName>
    </recommendedName>
</protein>
<comment type="subcellular location">
    <subcellularLocation>
        <location evidence="2">Cell projection</location>
        <location evidence="2">Cilium</location>
        <location evidence="2">Flagellum</location>
    </subcellularLocation>
    <subcellularLocation>
        <location evidence="3">Cytoplasm</location>
        <location evidence="3">Cytoskeleton</location>
        <location evidence="3">Microtubule organizing center</location>
        <location evidence="3">Centrosome</location>
    </subcellularLocation>
</comment>
<evidence type="ECO:0000256" key="9">
    <source>
        <dbReference type="ARBA" id="ARBA00023069"/>
    </source>
</evidence>
<keyword evidence="9" id="KW-0969">Cilium</keyword>
<dbReference type="EMBL" id="VZTX01026206">
    <property type="protein sequence ID" value="NXU18414.1"/>
    <property type="molecule type" value="Genomic_DNA"/>
</dbReference>
<evidence type="ECO:0000256" key="6">
    <source>
        <dbReference type="ARBA" id="ARBA00022782"/>
    </source>
</evidence>
<dbReference type="PANTHER" id="PTHR17125">
    <property type="entry name" value="OUTER DENSE FIBER PROTEIN 1"/>
    <property type="match status" value="1"/>
</dbReference>
<evidence type="ECO:0000256" key="1">
    <source>
        <dbReference type="ARBA" id="ARBA00001979"/>
    </source>
</evidence>
<reference evidence="11 12" key="1">
    <citation type="submission" date="2019-09" db="EMBL/GenBank/DDBJ databases">
        <title>Bird 10,000 Genomes (B10K) Project - Family phase.</title>
        <authorList>
            <person name="Zhang G."/>
        </authorList>
    </citation>
    <scope>NUCLEOTIDE SEQUENCE [LARGE SCALE GENOMIC DNA]</scope>
    <source>
        <strain evidence="11">B10K-DU-029-51</strain>
    </source>
</reference>
<evidence type="ECO:0000256" key="8">
    <source>
        <dbReference type="ARBA" id="ARBA00022871"/>
    </source>
</evidence>
<keyword evidence="9" id="KW-0966">Cell projection</keyword>
<evidence type="ECO:0000256" key="4">
    <source>
        <dbReference type="ARBA" id="ARBA00019020"/>
    </source>
</evidence>
<dbReference type="GO" id="GO:0005813">
    <property type="term" value="C:centrosome"/>
    <property type="evidence" value="ECO:0007669"/>
    <property type="project" value="UniProtKB-SubCell"/>
</dbReference>
<dbReference type="PANTHER" id="PTHR17125:SF2">
    <property type="entry name" value="OUTER DENSE FIBER PROTEIN 1"/>
    <property type="match status" value="1"/>
</dbReference>
<dbReference type="InterPro" id="IPR037389">
    <property type="entry name" value="ODFP"/>
</dbReference>
<proteinExistence type="predicted"/>
<evidence type="ECO:0000256" key="5">
    <source>
        <dbReference type="ARBA" id="ARBA00022473"/>
    </source>
</evidence>
<evidence type="ECO:0000313" key="12">
    <source>
        <dbReference type="Proteomes" id="UP000570592"/>
    </source>
</evidence>